<reference evidence="2 4" key="1">
    <citation type="submission" date="2016-08" db="EMBL/GenBank/DDBJ databases">
        <title>Genome sequencing of Lactobacillus plantarum JSA22, isolated from fermented soybean paste.</title>
        <authorList>
            <person name="Choi H.S."/>
        </authorList>
    </citation>
    <scope>NUCLEOTIDE SEQUENCE [LARGE SCALE GENOMIC DNA]</scope>
    <source>
        <strain evidence="2 4">JSA22</strain>
    </source>
</reference>
<dbReference type="RefSeq" id="WP_003642954.1">
    <property type="nucleotide sequence ID" value="NZ_AP018405.1"/>
</dbReference>
<dbReference type="EMBL" id="MCOL01000001">
    <property type="protein sequence ID" value="ODO62987.1"/>
    <property type="molecule type" value="Genomic_DNA"/>
</dbReference>
<sequence>MKILVIGGTGNIGLPLIQYLDQQVGVQVVAGAHNLHKDEQLLAAYPNVEIRRFDFLDETTFDAALRGIQKVFFVRPPQLAKPKQDMWPFLKCLQAHHIEQVVFVSLMGVEHNPMTPHHQIEQMIEQLQLPYTFIRPSFFMQNLNTTHRVDIQQNHDLFIPAGRSKTSFIDTRDIGEIAGVALLDTQYLQQKLTVTGPEALTYQQIAALMTESFGHPVTYHRPSLWRFRRVMLKRGIKKDYVNVMVMLYLITQLGNAKRVTDTAEKVLGHAPHTMTTYLRDYADQLQ</sequence>
<protein>
    <submittedName>
        <fullName evidence="2">NAD(P)H dehydrogenase (Quinone)</fullName>
        <ecNumber evidence="2">1.6.5.2</ecNumber>
    </submittedName>
    <submittedName>
        <fullName evidence="3">NmrA family NAD(P)-binding protein</fullName>
    </submittedName>
</protein>
<evidence type="ECO:0000313" key="4">
    <source>
        <dbReference type="Proteomes" id="UP000094892"/>
    </source>
</evidence>
<dbReference type="SUPFAM" id="SSF51735">
    <property type="entry name" value="NAD(P)-binding Rossmann-fold domains"/>
    <property type="match status" value="1"/>
</dbReference>
<accession>A0A151G196</accession>
<evidence type="ECO:0000313" key="5">
    <source>
        <dbReference type="Proteomes" id="UP000595466"/>
    </source>
</evidence>
<dbReference type="PANTHER" id="PTHR43162">
    <property type="match status" value="1"/>
</dbReference>
<dbReference type="PANTHER" id="PTHR43162:SF1">
    <property type="entry name" value="PRESTALK A DIFFERENTIATION PROTEIN A"/>
    <property type="match status" value="1"/>
</dbReference>
<dbReference type="Gene3D" id="3.90.25.10">
    <property type="entry name" value="UDP-galactose 4-epimerase, domain 1"/>
    <property type="match status" value="1"/>
</dbReference>
<dbReference type="Gene3D" id="3.40.50.720">
    <property type="entry name" value="NAD(P)-binding Rossmann-like Domain"/>
    <property type="match status" value="1"/>
</dbReference>
<proteinExistence type="predicted"/>
<dbReference type="EMBL" id="CP066817">
    <property type="protein sequence ID" value="QQM60747.1"/>
    <property type="molecule type" value="Genomic_DNA"/>
</dbReference>
<dbReference type="EC" id="1.6.5.2" evidence="2"/>
<evidence type="ECO:0000313" key="2">
    <source>
        <dbReference type="EMBL" id="ODO62987.1"/>
    </source>
</evidence>
<dbReference type="OMA" id="FMENTVA"/>
<dbReference type="InterPro" id="IPR036291">
    <property type="entry name" value="NAD(P)-bd_dom_sf"/>
</dbReference>
<keyword evidence="2" id="KW-0560">Oxidoreductase</keyword>
<dbReference type="Pfam" id="PF05368">
    <property type="entry name" value="NmrA"/>
    <property type="match status" value="1"/>
</dbReference>
<feature type="domain" description="NmrA-like" evidence="1">
    <location>
        <begin position="2"/>
        <end position="248"/>
    </location>
</feature>
<name>A0A151G196_LACPN</name>
<organism evidence="2 4">
    <name type="scientific">Lactiplantibacillus plantarum</name>
    <name type="common">Lactobacillus plantarum</name>
    <dbReference type="NCBI Taxonomy" id="1590"/>
    <lineage>
        <taxon>Bacteria</taxon>
        <taxon>Bacillati</taxon>
        <taxon>Bacillota</taxon>
        <taxon>Bacilli</taxon>
        <taxon>Lactobacillales</taxon>
        <taxon>Lactobacillaceae</taxon>
        <taxon>Lactiplantibacillus</taxon>
    </lineage>
</organism>
<dbReference type="PATRIC" id="fig|1590.143.peg.2006"/>
<gene>
    <name evidence="3" type="ORF">JH395_13690</name>
    <name evidence="2" type="ORF">LPJSA22_03008</name>
</gene>
<evidence type="ECO:0000259" key="1">
    <source>
        <dbReference type="Pfam" id="PF05368"/>
    </source>
</evidence>
<dbReference type="AlphaFoldDB" id="A0A151G196"/>
<dbReference type="Proteomes" id="UP000094892">
    <property type="component" value="Unassembled WGS sequence"/>
</dbReference>
<dbReference type="InterPro" id="IPR008030">
    <property type="entry name" value="NmrA-like"/>
</dbReference>
<dbReference type="GeneID" id="77216425"/>
<dbReference type="Proteomes" id="UP000595466">
    <property type="component" value="Chromosome"/>
</dbReference>
<evidence type="ECO:0000313" key="3">
    <source>
        <dbReference type="EMBL" id="QQM60747.1"/>
    </source>
</evidence>
<reference evidence="3 5" key="2">
    <citation type="submission" date="2020-12" db="EMBL/GenBank/DDBJ databases">
        <title>Whole genome sequencing of Lactobacillus plantarum PC518.</title>
        <authorList>
            <person name="Guo Q."/>
        </authorList>
    </citation>
    <scope>NUCLEOTIDE SEQUENCE [LARGE SCALE GENOMIC DNA]</scope>
    <source>
        <strain evidence="3 5">PC518</strain>
    </source>
</reference>
<dbReference type="GO" id="GO:0003955">
    <property type="term" value="F:NAD(P)H dehydrogenase (quinone) activity"/>
    <property type="evidence" value="ECO:0007669"/>
    <property type="project" value="UniProtKB-EC"/>
</dbReference>
<dbReference type="InterPro" id="IPR051604">
    <property type="entry name" value="Ergot_Alk_Oxidoreductase"/>
</dbReference>